<dbReference type="PANTHER" id="PTHR48081:SF8">
    <property type="entry name" value="ALPHA_BETA HYDROLASE FOLD-3 DOMAIN-CONTAINING PROTEIN-RELATED"/>
    <property type="match status" value="1"/>
</dbReference>
<evidence type="ECO:0000256" key="1">
    <source>
        <dbReference type="ARBA" id="ARBA00022801"/>
    </source>
</evidence>
<protein>
    <recommendedName>
        <fullName evidence="2">Alpha/beta hydrolase fold-3 domain-containing protein</fullName>
    </recommendedName>
</protein>
<organism evidence="3 4">
    <name type="scientific">Fonsecaea pedrosoi CBS 271.37</name>
    <dbReference type="NCBI Taxonomy" id="1442368"/>
    <lineage>
        <taxon>Eukaryota</taxon>
        <taxon>Fungi</taxon>
        <taxon>Dikarya</taxon>
        <taxon>Ascomycota</taxon>
        <taxon>Pezizomycotina</taxon>
        <taxon>Eurotiomycetes</taxon>
        <taxon>Chaetothyriomycetidae</taxon>
        <taxon>Chaetothyriales</taxon>
        <taxon>Herpotrichiellaceae</taxon>
        <taxon>Fonsecaea</taxon>
    </lineage>
</organism>
<evidence type="ECO:0000313" key="3">
    <source>
        <dbReference type="EMBL" id="KIW84918.1"/>
    </source>
</evidence>
<dbReference type="InterPro" id="IPR013094">
    <property type="entry name" value="AB_hydrolase_3"/>
</dbReference>
<dbReference type="STRING" id="1442368.A0A0D2GVC4"/>
<dbReference type="SUPFAM" id="SSF53474">
    <property type="entry name" value="alpha/beta-Hydrolases"/>
    <property type="match status" value="1"/>
</dbReference>
<dbReference type="VEuPathDB" id="FungiDB:Z517_00306"/>
<accession>A0A0D2GVC4</accession>
<keyword evidence="1" id="KW-0378">Hydrolase</keyword>
<keyword evidence="4" id="KW-1185">Reference proteome</keyword>
<dbReference type="HOGENOM" id="CLU_332893_0_0_1"/>
<reference evidence="3 4" key="1">
    <citation type="submission" date="2015-01" db="EMBL/GenBank/DDBJ databases">
        <title>The Genome Sequence of Fonsecaea pedrosoi CBS 271.37.</title>
        <authorList>
            <consortium name="The Broad Institute Genomics Platform"/>
            <person name="Cuomo C."/>
            <person name="de Hoog S."/>
            <person name="Gorbushina A."/>
            <person name="Stielow B."/>
            <person name="Teixiera M."/>
            <person name="Abouelleil A."/>
            <person name="Chapman S.B."/>
            <person name="Priest M."/>
            <person name="Young S.K."/>
            <person name="Wortman J."/>
            <person name="Nusbaum C."/>
            <person name="Birren B."/>
        </authorList>
    </citation>
    <scope>NUCLEOTIDE SEQUENCE [LARGE SCALE GENOMIC DNA]</scope>
    <source>
        <strain evidence="3 4">CBS 271.37</strain>
    </source>
</reference>
<sequence length="859" mass="95783">MPSPPDLYEALWPLDKYPALDPRDFPDVESFGKIRRSADELTNGAQGDGDVEVRWSKVVSRDGAPLSLLWYEAATSASAPVFPKPASRPLLILIHGGGWITGDFSVEDGFAREAVKRLGYLAVSLHYRLSPEHRFPTPLNDCVDSIQAILRDSNQYRFDRTRVVLGGSSAGANLVCGVYRSLKGEAGLQIRGLVLNIPVTCDPLHWPDDGAVANRSWEEHANAPLLSSDALSFCFDQYHPERTRQSLVSPLLAPDLAAFPPTAPKSPAWDTVFNQDEQDIPSATLGKCTPPSLVDLGFQGNMARIRPLTSSPVLDGYASEETCWPRWEPPNQEMGEQGEDTVSCNPYCPALLPTLFPGWPQAGELEKVLRDLYFQYFHPHWPFLDARDDEPALQNRHSDKADGKARHLAMIFVAFGYLSESQLESTPFSSIHEGQSVLFDQARRYFHQDETMNPVVQAETCLLLSHWGPYSSETEVNHYWADLALSKARTARESMTDKHHDGKRILLLWKCCLIRKRILAFHTPLDDIVADDTVADDGVHVKAIAARIAFPPNTDVEVVEMVRRSFPLACQLSDIVARFCAFRDRATNPFSSDDIFRIREAIQRWDESRRECLVAHSSAGERNMVTVQVLDILRHALVIQLYQIHHLHSYDGLPTGGLCEGLDLAAILETEAAPHEISRTAAALIKVLGRERIPLVIATWLPLPICLLLVNIYQRDLQAARTTDMQSLANLLRVLHTLRGRFSGAQFVTRLVDVLTRSLPHRLTKDLQKGRTSTSGATVLTDSPSMRCRGGGGDADADADAIDVLAATSPSSLGQGHELCHLFFDKHELQWLRARTVTVSWALRFIQECFVHRSIVGWL</sequence>
<proteinExistence type="predicted"/>
<feature type="domain" description="Alpha/beta hydrolase fold-3" evidence="2">
    <location>
        <begin position="92"/>
        <end position="263"/>
    </location>
</feature>
<dbReference type="RefSeq" id="XP_013288726.1">
    <property type="nucleotide sequence ID" value="XM_013433272.1"/>
</dbReference>
<dbReference type="AlphaFoldDB" id="A0A0D2GVC4"/>
<dbReference type="InterPro" id="IPR029058">
    <property type="entry name" value="AB_hydrolase_fold"/>
</dbReference>
<dbReference type="PANTHER" id="PTHR48081">
    <property type="entry name" value="AB HYDROLASE SUPERFAMILY PROTEIN C4A8.06C"/>
    <property type="match status" value="1"/>
</dbReference>
<dbReference type="Proteomes" id="UP000053029">
    <property type="component" value="Unassembled WGS sequence"/>
</dbReference>
<gene>
    <name evidence="3" type="ORF">Z517_00306</name>
</gene>
<dbReference type="EMBL" id="KN846969">
    <property type="protein sequence ID" value="KIW84918.1"/>
    <property type="molecule type" value="Genomic_DNA"/>
</dbReference>
<evidence type="ECO:0000313" key="4">
    <source>
        <dbReference type="Proteomes" id="UP000053029"/>
    </source>
</evidence>
<dbReference type="GeneID" id="25299796"/>
<dbReference type="GO" id="GO:0016787">
    <property type="term" value="F:hydrolase activity"/>
    <property type="evidence" value="ECO:0007669"/>
    <property type="project" value="UniProtKB-KW"/>
</dbReference>
<dbReference type="Pfam" id="PF07859">
    <property type="entry name" value="Abhydrolase_3"/>
    <property type="match status" value="1"/>
</dbReference>
<dbReference type="CDD" id="cd12148">
    <property type="entry name" value="fungal_TF_MHR"/>
    <property type="match status" value="1"/>
</dbReference>
<dbReference type="Gene3D" id="3.40.50.1820">
    <property type="entry name" value="alpha/beta hydrolase"/>
    <property type="match status" value="1"/>
</dbReference>
<dbReference type="InterPro" id="IPR050300">
    <property type="entry name" value="GDXG_lipolytic_enzyme"/>
</dbReference>
<evidence type="ECO:0000259" key="2">
    <source>
        <dbReference type="Pfam" id="PF07859"/>
    </source>
</evidence>
<name>A0A0D2GVC4_9EURO</name>